<dbReference type="SUPFAM" id="SSF89392">
    <property type="entry name" value="Prokaryotic lipoproteins and lipoprotein localization factors"/>
    <property type="match status" value="1"/>
</dbReference>
<dbReference type="InterPro" id="IPR029046">
    <property type="entry name" value="LolA/LolB/LppX"/>
</dbReference>
<dbReference type="Proteomes" id="UP001597237">
    <property type="component" value="Unassembled WGS sequence"/>
</dbReference>
<dbReference type="EMBL" id="JBHUEY010000001">
    <property type="protein sequence ID" value="MFD1784226.1"/>
    <property type="molecule type" value="Genomic_DNA"/>
</dbReference>
<name>A0ABW4N2S6_9CAUL</name>
<dbReference type="Pfam" id="PF09865">
    <property type="entry name" value="DUF2092"/>
    <property type="match status" value="1"/>
</dbReference>
<organism evidence="2 3">
    <name type="scientific">Phenylobacterium terrae</name>
    <dbReference type="NCBI Taxonomy" id="2665495"/>
    <lineage>
        <taxon>Bacteria</taxon>
        <taxon>Pseudomonadati</taxon>
        <taxon>Pseudomonadota</taxon>
        <taxon>Alphaproteobacteria</taxon>
        <taxon>Caulobacterales</taxon>
        <taxon>Caulobacteraceae</taxon>
        <taxon>Phenylobacterium</taxon>
    </lineage>
</organism>
<reference evidence="3" key="1">
    <citation type="journal article" date="2019" name="Int. J. Syst. Evol. Microbiol.">
        <title>The Global Catalogue of Microorganisms (GCM) 10K type strain sequencing project: providing services to taxonomists for standard genome sequencing and annotation.</title>
        <authorList>
            <consortium name="The Broad Institute Genomics Platform"/>
            <consortium name="The Broad Institute Genome Sequencing Center for Infectious Disease"/>
            <person name="Wu L."/>
            <person name="Ma J."/>
        </authorList>
    </citation>
    <scope>NUCLEOTIDE SEQUENCE [LARGE SCALE GENOMIC DNA]</scope>
    <source>
        <strain evidence="3">DFY28</strain>
    </source>
</reference>
<keyword evidence="3" id="KW-1185">Reference proteome</keyword>
<gene>
    <name evidence="2" type="ORF">ACFSC0_12535</name>
</gene>
<evidence type="ECO:0000313" key="2">
    <source>
        <dbReference type="EMBL" id="MFD1784226.1"/>
    </source>
</evidence>
<proteinExistence type="predicted"/>
<evidence type="ECO:0000256" key="1">
    <source>
        <dbReference type="ARBA" id="ARBA00022729"/>
    </source>
</evidence>
<evidence type="ECO:0000313" key="3">
    <source>
        <dbReference type="Proteomes" id="UP001597237"/>
    </source>
</evidence>
<protein>
    <submittedName>
        <fullName evidence="2">DUF2092 domain-containing protein</fullName>
    </submittedName>
</protein>
<keyword evidence="1" id="KW-0732">Signal</keyword>
<sequence>MRPVSLALIACLGAGLAGDLAAQTRPDSTRAEVAPAVEPEALQALQRMSAYLGTFSNFTVEIDADIDVVMDDGERVQLDEQVVYKVRRPTGMVVQTSSPRRERHVIYDGKQLTVYAPRQGYYATVDAPPTIRETLDAVADQYGITLPLVDLLRWSEPDSYRPSMLKAGYHVGPAIVEGVETDHYAFREGDLDWQIWIEKGDKPVPRKVVIVDNIDEARPAYVGRLTWNAAPQFTAQDFAFKPGKDAKAIVLVTFEP</sequence>
<dbReference type="RefSeq" id="WP_377283821.1">
    <property type="nucleotide sequence ID" value="NZ_JBHRSI010000009.1"/>
</dbReference>
<dbReference type="InterPro" id="IPR019207">
    <property type="entry name" value="DUF2092"/>
</dbReference>
<comment type="caution">
    <text evidence="2">The sequence shown here is derived from an EMBL/GenBank/DDBJ whole genome shotgun (WGS) entry which is preliminary data.</text>
</comment>
<accession>A0ABW4N2S6</accession>